<dbReference type="AlphaFoldDB" id="A0A1M4X2Z2"/>
<dbReference type="Gene3D" id="1.20.5.170">
    <property type="match status" value="1"/>
</dbReference>
<organism evidence="2 3">
    <name type="scientific">Desulfofundulus australicus DSM 11792</name>
    <dbReference type="NCBI Taxonomy" id="1121425"/>
    <lineage>
        <taxon>Bacteria</taxon>
        <taxon>Bacillati</taxon>
        <taxon>Bacillota</taxon>
        <taxon>Clostridia</taxon>
        <taxon>Eubacteriales</taxon>
        <taxon>Peptococcaceae</taxon>
        <taxon>Desulfofundulus</taxon>
    </lineage>
</organism>
<proteinExistence type="predicted"/>
<evidence type="ECO:0000256" key="1">
    <source>
        <dbReference type="SAM" id="Coils"/>
    </source>
</evidence>
<evidence type="ECO:0000313" key="2">
    <source>
        <dbReference type="EMBL" id="SHE87562.1"/>
    </source>
</evidence>
<accession>A0A1M4X2Z2</accession>
<dbReference type="EMBL" id="FQUW01000010">
    <property type="protein sequence ID" value="SHE87562.1"/>
    <property type="molecule type" value="Genomic_DNA"/>
</dbReference>
<feature type="coiled-coil region" evidence="1">
    <location>
        <begin position="34"/>
        <end position="68"/>
    </location>
</feature>
<dbReference type="Proteomes" id="UP000184196">
    <property type="component" value="Unassembled WGS sequence"/>
</dbReference>
<evidence type="ECO:0000313" key="3">
    <source>
        <dbReference type="Proteomes" id="UP000184196"/>
    </source>
</evidence>
<keyword evidence="3" id="KW-1185">Reference proteome</keyword>
<dbReference type="SUPFAM" id="SSF57997">
    <property type="entry name" value="Tropomyosin"/>
    <property type="match status" value="1"/>
</dbReference>
<reference evidence="3" key="1">
    <citation type="submission" date="2016-11" db="EMBL/GenBank/DDBJ databases">
        <authorList>
            <person name="Varghese N."/>
            <person name="Submissions S."/>
        </authorList>
    </citation>
    <scope>NUCLEOTIDE SEQUENCE [LARGE SCALE GENOMIC DNA]</scope>
    <source>
        <strain evidence="3">DSM 11792</strain>
    </source>
</reference>
<sequence>MSEQLLKEILGELKALNQCVGNMDQRIGNVEQRIGSLEQGQEELARRMERMEQRISNVEQGQQELVKRVSGLEQGQQELAGRMERMEALIENEIIDKIRALFDARAVHMDYFVSIRNSVARIEERVEHLARRQVETFIKLEEHDREIRLLRLEMSGH</sequence>
<gene>
    <name evidence="2" type="ORF">SAMN02745218_00964</name>
</gene>
<protein>
    <submittedName>
        <fullName evidence="2">Uncharacterized protein</fullName>
    </submittedName>
</protein>
<keyword evidence="1" id="KW-0175">Coiled coil</keyword>
<name>A0A1M4X2Z2_9FIRM</name>